<proteinExistence type="predicted"/>
<dbReference type="EMBL" id="JBHSEH010000004">
    <property type="protein sequence ID" value="MFC4425112.1"/>
    <property type="molecule type" value="Genomic_DNA"/>
</dbReference>
<dbReference type="Proteomes" id="UP001595998">
    <property type="component" value="Unassembled WGS sequence"/>
</dbReference>
<organism evidence="1 2">
    <name type="scientific">Deinococcus navajonensis</name>
    <dbReference type="NCBI Taxonomy" id="309884"/>
    <lineage>
        <taxon>Bacteria</taxon>
        <taxon>Thermotogati</taxon>
        <taxon>Deinococcota</taxon>
        <taxon>Deinococci</taxon>
        <taxon>Deinococcales</taxon>
        <taxon>Deinococcaceae</taxon>
        <taxon>Deinococcus</taxon>
    </lineage>
</organism>
<sequence>MPANHRDELIVESPAAARLLLQPVMRASLEPFLGVTTGAQAAAREVGVPLSTMTSRIRRFVALGLLRRVGEQPRRGRPVPLYRAPRSLYVPFRATHLVSDTLLSSATFAQLQSRLMRSIGEAWVTAAHNRARTLGLHLYRGPGGSVTQNIEPYPDPGEAENGFFDDLFSADQPAVWDTWGVLYLDQASAKRLQRELAALKQRYDLGVPSATHRPHIVRLAVAPLLPET</sequence>
<evidence type="ECO:0000313" key="1">
    <source>
        <dbReference type="EMBL" id="MFC4425112.1"/>
    </source>
</evidence>
<reference evidence="2" key="1">
    <citation type="journal article" date="2019" name="Int. J. Syst. Evol. Microbiol.">
        <title>The Global Catalogue of Microorganisms (GCM) 10K type strain sequencing project: providing services to taxonomists for standard genome sequencing and annotation.</title>
        <authorList>
            <consortium name="The Broad Institute Genomics Platform"/>
            <consortium name="The Broad Institute Genome Sequencing Center for Infectious Disease"/>
            <person name="Wu L."/>
            <person name="Ma J."/>
        </authorList>
    </citation>
    <scope>NUCLEOTIDE SEQUENCE [LARGE SCALE GENOMIC DNA]</scope>
    <source>
        <strain evidence="2">CCUG 56029</strain>
    </source>
</reference>
<dbReference type="RefSeq" id="WP_380036160.1">
    <property type="nucleotide sequence ID" value="NZ_JBHSEH010000004.1"/>
</dbReference>
<name>A0ABV8XK72_9DEIO</name>
<comment type="caution">
    <text evidence="1">The sequence shown here is derived from an EMBL/GenBank/DDBJ whole genome shotgun (WGS) entry which is preliminary data.</text>
</comment>
<protein>
    <submittedName>
        <fullName evidence="1">Uncharacterized protein</fullName>
    </submittedName>
</protein>
<accession>A0ABV8XK72</accession>
<evidence type="ECO:0000313" key="2">
    <source>
        <dbReference type="Proteomes" id="UP001595998"/>
    </source>
</evidence>
<keyword evidence="2" id="KW-1185">Reference proteome</keyword>
<gene>
    <name evidence="1" type="ORF">ACFOZ9_02735</name>
</gene>